<dbReference type="PANTHER" id="PTHR42815">
    <property type="entry name" value="FAD-BINDING, PUTATIVE (AFU_ORTHOLOGUE AFUA_6G07600)-RELATED"/>
    <property type="match status" value="1"/>
</dbReference>
<protein>
    <submittedName>
        <fullName evidence="2">Pyridoxamine 5'-phosphate oxidase family protein</fullName>
    </submittedName>
</protein>
<dbReference type="NCBIfam" id="TIGR04025">
    <property type="entry name" value="PPOX_FMN_DR2398"/>
    <property type="match status" value="1"/>
</dbReference>
<sequence length="206" mass="23358">MKGFFGEEITTLQELEEMAGNPSQLAVHKVISFLDEHCREFIRFTPFITIATHSSTGSDVSPRGDKPGFIQALDDYHLLIPERPGNKRMDSMRNIVENPMVGLLFMIPGRDETLRINGLATIVKDKNLLARCEYKGKTPLFGIGVEVKECFIHCGKALKRSHLWQPERWPNIEGLAPATRMLSDHTKIGEENVAESLRDSYTNRLY</sequence>
<dbReference type="AlphaFoldDB" id="A0A845ES81"/>
<evidence type="ECO:0000313" key="2">
    <source>
        <dbReference type="EMBL" id="MYL62684.1"/>
    </source>
</evidence>
<dbReference type="PANTHER" id="PTHR42815:SF2">
    <property type="entry name" value="FAD-BINDING, PUTATIVE (AFU_ORTHOLOGUE AFUA_6G07600)-RELATED"/>
    <property type="match status" value="1"/>
</dbReference>
<organism evidence="2 3">
    <name type="scientific">Guptibacillus hwajinpoensis</name>
    <dbReference type="NCBI Taxonomy" id="208199"/>
    <lineage>
        <taxon>Bacteria</taxon>
        <taxon>Bacillati</taxon>
        <taxon>Bacillota</taxon>
        <taxon>Bacilli</taxon>
        <taxon>Bacillales</taxon>
        <taxon>Guptibacillaceae</taxon>
        <taxon>Guptibacillus</taxon>
    </lineage>
</organism>
<dbReference type="InterPro" id="IPR012349">
    <property type="entry name" value="Split_barrel_FMN-bd"/>
</dbReference>
<dbReference type="Gene3D" id="2.30.110.10">
    <property type="entry name" value="Electron Transport, Fmn-binding Protein, Chain A"/>
    <property type="match status" value="1"/>
</dbReference>
<dbReference type="Proteomes" id="UP000447833">
    <property type="component" value="Unassembled WGS sequence"/>
</dbReference>
<evidence type="ECO:0000259" key="1">
    <source>
        <dbReference type="Pfam" id="PF01243"/>
    </source>
</evidence>
<name>A0A845ES81_9BACL</name>
<dbReference type="SUPFAM" id="SSF50475">
    <property type="entry name" value="FMN-binding split barrel"/>
    <property type="match status" value="1"/>
</dbReference>
<reference evidence="2 3" key="1">
    <citation type="submission" date="2019-11" db="EMBL/GenBank/DDBJ databases">
        <title>Genome sequences of 17 halophilic strains isolated from different environments.</title>
        <authorList>
            <person name="Furrow R.E."/>
        </authorList>
    </citation>
    <scope>NUCLEOTIDE SEQUENCE [LARGE SCALE GENOMIC DNA]</scope>
    <source>
        <strain evidence="2 3">22506_14_FS</strain>
    </source>
</reference>
<gene>
    <name evidence="2" type="ORF">GLW07_04865</name>
</gene>
<dbReference type="Pfam" id="PF01243">
    <property type="entry name" value="PNPOx_N"/>
    <property type="match status" value="1"/>
</dbReference>
<proteinExistence type="predicted"/>
<dbReference type="InterPro" id="IPR011576">
    <property type="entry name" value="Pyridox_Oxase_N"/>
</dbReference>
<evidence type="ECO:0000313" key="3">
    <source>
        <dbReference type="Proteomes" id="UP000447833"/>
    </source>
</evidence>
<dbReference type="RefSeq" id="WP_160918512.1">
    <property type="nucleotide sequence ID" value="NZ_WMEY01000002.1"/>
</dbReference>
<feature type="domain" description="Pyridoxamine 5'-phosphate oxidase N-terminal" evidence="1">
    <location>
        <begin position="34"/>
        <end position="132"/>
    </location>
</feature>
<dbReference type="EMBL" id="WMEY01000002">
    <property type="protein sequence ID" value="MYL62684.1"/>
    <property type="molecule type" value="Genomic_DNA"/>
</dbReference>
<accession>A0A845ES81</accession>
<comment type="caution">
    <text evidence="2">The sequence shown here is derived from an EMBL/GenBank/DDBJ whole genome shotgun (WGS) entry which is preliminary data.</text>
</comment>
<dbReference type="InterPro" id="IPR024029">
    <property type="entry name" value="Pyridox_Oxase_FMN-dep"/>
</dbReference>